<evidence type="ECO:0000256" key="1">
    <source>
        <dbReference type="SAM" id="Phobius"/>
    </source>
</evidence>
<dbReference type="Gene3D" id="3.30.2010.10">
    <property type="entry name" value="Metalloproteases ('zincins'), catalytic domain"/>
    <property type="match status" value="1"/>
</dbReference>
<keyword evidence="4" id="KW-1185">Reference proteome</keyword>
<name>A0ABU0IKG3_9CAUL</name>
<keyword evidence="1" id="KW-1133">Transmembrane helix</keyword>
<dbReference type="RefSeq" id="WP_307344877.1">
    <property type="nucleotide sequence ID" value="NZ_JAUSVS010000001.1"/>
</dbReference>
<evidence type="ECO:0000313" key="4">
    <source>
        <dbReference type="Proteomes" id="UP001228905"/>
    </source>
</evidence>
<keyword evidence="1" id="KW-0472">Membrane</keyword>
<evidence type="ECO:0000313" key="3">
    <source>
        <dbReference type="EMBL" id="MDQ0462506.1"/>
    </source>
</evidence>
<accession>A0ABU0IKG3</accession>
<comment type="caution">
    <text evidence="3">The sequence shown here is derived from an EMBL/GenBank/DDBJ whole genome shotgun (WGS) entry which is preliminary data.</text>
</comment>
<dbReference type="PANTHER" id="PTHR34978">
    <property type="entry name" value="POSSIBLE SENSOR-TRANSDUCER PROTEIN BLAR"/>
    <property type="match status" value="1"/>
</dbReference>
<dbReference type="EMBL" id="JAUSVS010000001">
    <property type="protein sequence ID" value="MDQ0462506.1"/>
    <property type="molecule type" value="Genomic_DNA"/>
</dbReference>
<evidence type="ECO:0000259" key="2">
    <source>
        <dbReference type="Pfam" id="PF05569"/>
    </source>
</evidence>
<gene>
    <name evidence="3" type="ORF">QO010_000254</name>
</gene>
<protein>
    <submittedName>
        <fullName evidence="3">Beta-lactamase regulating signal transducer with metallopeptidase domain</fullName>
    </submittedName>
</protein>
<reference evidence="3 4" key="1">
    <citation type="submission" date="2023-07" db="EMBL/GenBank/DDBJ databases">
        <title>Genomic Encyclopedia of Type Strains, Phase IV (KMG-IV): sequencing the most valuable type-strain genomes for metagenomic binning, comparative biology and taxonomic classification.</title>
        <authorList>
            <person name="Goeker M."/>
        </authorList>
    </citation>
    <scope>NUCLEOTIDE SEQUENCE [LARGE SCALE GENOMIC DNA]</scope>
    <source>
        <strain evidence="3 4">DSM 18695</strain>
    </source>
</reference>
<sequence>MSALAPTIVVALAATLPAAALAWLAGTLAERLALTAAARAMVWRTGLGLTVLTMLATPLGLLRRVASAAPQVHATIAAAGPAKAAPAAIALPRLDPASLIDPLALLLAAGMLVGLGGLLVRSWRVERLRRRARPVSELAHIAIPVLASQEAGAALLVGLMRPAIILPERLLAQLSADDLALICAHELAHLRRRDNWRILADQALSAVLWFNPPAHLCIARLVALREEICDATVLAGAGEDLRRRYAVVLLAAMRLAGAGGAQPAFIRKQGSEHAMRFKAILSPAGPSSRRALAAAAGLMGVAAVSTGLIGAAFAQPLAGVAADASRRTVKAGDQTSDAAGYQRACASGEARDSGFCTGVIFAVLSAKDSGVCQPTTNDYIALEKQARAAIAAATPEAAETPRLFVTRALKGAFACEKTGDTSSGIQITSDRSRTQGAVTTFEGSPTVRVIGPLSPELLLVNGRRPAEGFDVNALPAGSIERIVITNAGSRRARALGAGPGQSVMNVVLKGG</sequence>
<dbReference type="InterPro" id="IPR008756">
    <property type="entry name" value="Peptidase_M56"/>
</dbReference>
<organism evidence="3 4">
    <name type="scientific">Caulobacter ginsengisoli</name>
    <dbReference type="NCBI Taxonomy" id="400775"/>
    <lineage>
        <taxon>Bacteria</taxon>
        <taxon>Pseudomonadati</taxon>
        <taxon>Pseudomonadota</taxon>
        <taxon>Alphaproteobacteria</taxon>
        <taxon>Caulobacterales</taxon>
        <taxon>Caulobacteraceae</taxon>
        <taxon>Caulobacter</taxon>
    </lineage>
</organism>
<dbReference type="PANTHER" id="PTHR34978:SF3">
    <property type="entry name" value="SLR0241 PROTEIN"/>
    <property type="match status" value="1"/>
</dbReference>
<feature type="domain" description="Peptidase M56" evidence="2">
    <location>
        <begin position="70"/>
        <end position="258"/>
    </location>
</feature>
<feature type="transmembrane region" description="Helical" evidence="1">
    <location>
        <begin position="291"/>
        <end position="314"/>
    </location>
</feature>
<dbReference type="Pfam" id="PF05569">
    <property type="entry name" value="Peptidase_M56"/>
    <property type="match status" value="1"/>
</dbReference>
<proteinExistence type="predicted"/>
<feature type="transmembrane region" description="Helical" evidence="1">
    <location>
        <begin position="103"/>
        <end position="123"/>
    </location>
</feature>
<feature type="transmembrane region" description="Helical" evidence="1">
    <location>
        <begin position="41"/>
        <end position="62"/>
    </location>
</feature>
<keyword evidence="1" id="KW-0812">Transmembrane</keyword>
<dbReference type="InterPro" id="IPR052173">
    <property type="entry name" value="Beta-lactam_resp_regulator"/>
</dbReference>
<dbReference type="Proteomes" id="UP001228905">
    <property type="component" value="Unassembled WGS sequence"/>
</dbReference>
<dbReference type="CDD" id="cd07341">
    <property type="entry name" value="M56_BlaR1_MecR1_like"/>
    <property type="match status" value="1"/>
</dbReference>